<evidence type="ECO:0000256" key="13">
    <source>
        <dbReference type="SAM" id="Phobius"/>
    </source>
</evidence>
<sequence>MFPKKLMLILFIVFPVTFLCLTNSKVNAKTSYSEEDDDSEAEVEDLRPDSDSAVVGGQESFLNEDETDDTVLKPSPDVDTTFLFTQPSGLEAQLPAGKDVHFLVGFSNRGSKDFIVESMDASFRYPLDFSFHIQNFSAIPYNRVVKPKQDISLYYAFYTSETYSSRPFGLVVNLFYRDVEGRQYLDAVYNDTITIVEIDESLDGETFFLYILLAAGLVLILVVAQQFLVNFTKKKISSGPKIETGTQNHQFDVDYDWLPKEALNNFNNKSPRRSERLSPRKAKNQVKNSPKQTSPKQATQRRVKRGGKDE</sequence>
<feature type="compositionally biased region" description="Basic residues" evidence="12">
    <location>
        <begin position="299"/>
        <end position="310"/>
    </location>
</feature>
<keyword evidence="5 14" id="KW-0732">Signal</keyword>
<feature type="signal peptide" evidence="14">
    <location>
        <begin position="1"/>
        <end position="28"/>
    </location>
</feature>
<dbReference type="AlphaFoldDB" id="A0AAV2AYM9"/>
<keyword evidence="6" id="KW-0256">Endoplasmic reticulum</keyword>
<evidence type="ECO:0000256" key="11">
    <source>
        <dbReference type="ARBA" id="ARBA00031071"/>
    </source>
</evidence>
<organism evidence="15 16">
    <name type="scientific">Larinioides sclopetarius</name>
    <dbReference type="NCBI Taxonomy" id="280406"/>
    <lineage>
        <taxon>Eukaryota</taxon>
        <taxon>Metazoa</taxon>
        <taxon>Ecdysozoa</taxon>
        <taxon>Arthropoda</taxon>
        <taxon>Chelicerata</taxon>
        <taxon>Arachnida</taxon>
        <taxon>Araneae</taxon>
        <taxon>Araneomorphae</taxon>
        <taxon>Entelegynae</taxon>
        <taxon>Araneoidea</taxon>
        <taxon>Araneidae</taxon>
        <taxon>Larinioides</taxon>
    </lineage>
</organism>
<feature type="transmembrane region" description="Helical" evidence="13">
    <location>
        <begin position="207"/>
        <end position="229"/>
    </location>
</feature>
<reference evidence="15 16" key="1">
    <citation type="submission" date="2024-04" db="EMBL/GenBank/DDBJ databases">
        <authorList>
            <person name="Rising A."/>
            <person name="Reimegard J."/>
            <person name="Sonavane S."/>
            <person name="Akerstrom W."/>
            <person name="Nylinder S."/>
            <person name="Hedman E."/>
            <person name="Kallberg Y."/>
        </authorList>
    </citation>
    <scope>NUCLEOTIDE SEQUENCE [LARGE SCALE GENOMIC DNA]</scope>
</reference>
<proteinExistence type="inferred from homology"/>
<comment type="function">
    <text evidence="9">TRAP proteins are part of a complex whose function is to bind calcium to the ER membrane and thereby regulate the retention of ER resident proteins. May be involved in the recycling of the translocation apparatus after completion of the translocation process or may function as a membrane-bound chaperone facilitating folding of translocated proteins.</text>
</comment>
<evidence type="ECO:0000256" key="4">
    <source>
        <dbReference type="ARBA" id="ARBA00022692"/>
    </source>
</evidence>
<keyword evidence="4 13" id="KW-0812">Transmembrane</keyword>
<keyword evidence="16" id="KW-1185">Reference proteome</keyword>
<evidence type="ECO:0000256" key="3">
    <source>
        <dbReference type="ARBA" id="ARBA00020280"/>
    </source>
</evidence>
<protein>
    <recommendedName>
        <fullName evidence="3">Translocon-associated protein subunit alpha</fullName>
    </recommendedName>
    <alternativeName>
        <fullName evidence="11">Signal sequence receptor subunit alpha</fullName>
    </alternativeName>
</protein>
<gene>
    <name evidence="15" type="ORF">LARSCL_LOCUS15641</name>
</gene>
<dbReference type="GO" id="GO:0005789">
    <property type="term" value="C:endoplasmic reticulum membrane"/>
    <property type="evidence" value="ECO:0007669"/>
    <property type="project" value="UniProtKB-SubCell"/>
</dbReference>
<evidence type="ECO:0000256" key="12">
    <source>
        <dbReference type="SAM" id="MobiDB-lite"/>
    </source>
</evidence>
<keyword evidence="7 13" id="KW-1133">Transmembrane helix</keyword>
<evidence type="ECO:0000256" key="10">
    <source>
        <dbReference type="ARBA" id="ARBA00025854"/>
    </source>
</evidence>
<feature type="region of interest" description="Disordered" evidence="12">
    <location>
        <begin position="32"/>
        <end position="70"/>
    </location>
</feature>
<evidence type="ECO:0000256" key="14">
    <source>
        <dbReference type="SAM" id="SignalP"/>
    </source>
</evidence>
<dbReference type="EMBL" id="CAXIEN010000240">
    <property type="protein sequence ID" value="CAL1288927.1"/>
    <property type="molecule type" value="Genomic_DNA"/>
</dbReference>
<comment type="subunit">
    <text evidence="10">Heterotetramer of TRAP-alpha, TRAP-beta, TRAP-delta and TRAP-gamma. Interacts with palmitoylated calnexin (CALX), the interaction is required for efficient folding of glycosylated proteins.</text>
</comment>
<feature type="chain" id="PRO_5043460881" description="Translocon-associated protein subunit alpha" evidence="14">
    <location>
        <begin position="29"/>
        <end position="310"/>
    </location>
</feature>
<name>A0AAV2AYM9_9ARAC</name>
<dbReference type="Pfam" id="PF03896">
    <property type="entry name" value="TRAP_alpha"/>
    <property type="match status" value="1"/>
</dbReference>
<dbReference type="PANTHER" id="PTHR12924:SF0">
    <property type="entry name" value="TRANSLOCON-ASSOCIATED PROTEIN SUBUNIT ALPHA"/>
    <property type="match status" value="1"/>
</dbReference>
<evidence type="ECO:0000256" key="9">
    <source>
        <dbReference type="ARBA" id="ARBA00025620"/>
    </source>
</evidence>
<keyword evidence="8 13" id="KW-0472">Membrane</keyword>
<feature type="compositionally biased region" description="Polar residues" evidence="12">
    <location>
        <begin position="285"/>
        <end position="298"/>
    </location>
</feature>
<evidence type="ECO:0000256" key="2">
    <source>
        <dbReference type="ARBA" id="ARBA00006776"/>
    </source>
</evidence>
<comment type="similarity">
    <text evidence="2">Belongs to the TRAP-alpha family.</text>
</comment>
<evidence type="ECO:0000313" key="16">
    <source>
        <dbReference type="Proteomes" id="UP001497382"/>
    </source>
</evidence>
<feature type="compositionally biased region" description="Acidic residues" evidence="12">
    <location>
        <begin position="33"/>
        <end position="43"/>
    </location>
</feature>
<evidence type="ECO:0000313" key="15">
    <source>
        <dbReference type="EMBL" id="CAL1288927.1"/>
    </source>
</evidence>
<dbReference type="Proteomes" id="UP001497382">
    <property type="component" value="Unassembled WGS sequence"/>
</dbReference>
<dbReference type="PANTHER" id="PTHR12924">
    <property type="entry name" value="TRANSLOCON-ASSOCIATED PROTEIN, ALPHA SUBUNIT"/>
    <property type="match status" value="1"/>
</dbReference>
<comment type="subcellular location">
    <subcellularLocation>
        <location evidence="1">Endoplasmic reticulum membrane</location>
        <topology evidence="1">Single-pass type I membrane protein</topology>
    </subcellularLocation>
</comment>
<evidence type="ECO:0000256" key="7">
    <source>
        <dbReference type="ARBA" id="ARBA00022989"/>
    </source>
</evidence>
<evidence type="ECO:0000256" key="5">
    <source>
        <dbReference type="ARBA" id="ARBA00022729"/>
    </source>
</evidence>
<evidence type="ECO:0000256" key="6">
    <source>
        <dbReference type="ARBA" id="ARBA00022824"/>
    </source>
</evidence>
<evidence type="ECO:0000256" key="8">
    <source>
        <dbReference type="ARBA" id="ARBA00023136"/>
    </source>
</evidence>
<feature type="region of interest" description="Disordered" evidence="12">
    <location>
        <begin position="266"/>
        <end position="310"/>
    </location>
</feature>
<comment type="caution">
    <text evidence="15">The sequence shown here is derived from an EMBL/GenBank/DDBJ whole genome shotgun (WGS) entry which is preliminary data.</text>
</comment>
<evidence type="ECO:0000256" key="1">
    <source>
        <dbReference type="ARBA" id="ARBA00004115"/>
    </source>
</evidence>
<dbReference type="InterPro" id="IPR005595">
    <property type="entry name" value="TRAP_alpha"/>
</dbReference>
<accession>A0AAV2AYM9</accession>